<gene>
    <name evidence="5" type="ORF">KRR39_11655</name>
</gene>
<dbReference type="InterPro" id="IPR050707">
    <property type="entry name" value="HTH_MetabolicPath_Reg"/>
</dbReference>
<dbReference type="PROSITE" id="PS51078">
    <property type="entry name" value="ICLR_ED"/>
    <property type="match status" value="1"/>
</dbReference>
<proteinExistence type="predicted"/>
<dbReference type="PROSITE" id="PS51351">
    <property type="entry name" value="TFIIE_BETA_C"/>
    <property type="match status" value="1"/>
</dbReference>
<evidence type="ECO:0000259" key="2">
    <source>
        <dbReference type="PROSITE" id="PS51077"/>
    </source>
</evidence>
<dbReference type="GO" id="GO:0003700">
    <property type="term" value="F:DNA-binding transcription factor activity"/>
    <property type="evidence" value="ECO:0007669"/>
    <property type="project" value="TreeGrafter"/>
</dbReference>
<dbReference type="AlphaFoldDB" id="A0A975Y292"/>
<keyword evidence="6" id="KW-1185">Reference proteome</keyword>
<dbReference type="RefSeq" id="WP_216942169.1">
    <property type="nucleotide sequence ID" value="NZ_CP077062.1"/>
</dbReference>
<dbReference type="SMART" id="SM00346">
    <property type="entry name" value="HTH_ICLR"/>
    <property type="match status" value="1"/>
</dbReference>
<sequence>MASTAPAGTQAVDRAAALVDLVVRADEPLSFTELSDETGLARSTTSRLLAALERTELIERDAAGGYVAGPLFALHAALHDPWPQIARLARPVLETVGEQTGETVHLGVRRGEDVVHIAQVESTFLLSARDWNQVDVPPHCSSLGKVLYAFDVLPVPSGRLERRTPRTITTREALTTELATIRRQRYATTVDELETGLTGIAAPVEGRDGVFAALGISGPTARLQDRADRIGRLLIEQADALSALLRRRTLHGTDGTKKEGAA</sequence>
<dbReference type="InterPro" id="IPR005471">
    <property type="entry name" value="Tscrpt_reg_IclR_N"/>
</dbReference>
<feature type="domain" description="IclR-ED" evidence="3">
    <location>
        <begin position="70"/>
        <end position="247"/>
    </location>
</feature>
<dbReference type="PROSITE" id="PS51077">
    <property type="entry name" value="HTH_ICLR"/>
    <property type="match status" value="1"/>
</dbReference>
<evidence type="ECO:0000313" key="6">
    <source>
        <dbReference type="Proteomes" id="UP000683575"/>
    </source>
</evidence>
<dbReference type="GO" id="GO:0006367">
    <property type="term" value="P:transcription initiation at RNA polymerase II promoter"/>
    <property type="evidence" value="ECO:0007669"/>
    <property type="project" value="InterPro"/>
</dbReference>
<feature type="domain" description="HTH iclR-type" evidence="2">
    <location>
        <begin position="9"/>
        <end position="70"/>
    </location>
</feature>
<dbReference type="PANTHER" id="PTHR30136:SF35">
    <property type="entry name" value="HTH-TYPE TRANSCRIPTIONAL REGULATOR RV1719"/>
    <property type="match status" value="1"/>
</dbReference>
<evidence type="ECO:0000313" key="5">
    <source>
        <dbReference type="EMBL" id="QWZ10313.1"/>
    </source>
</evidence>
<dbReference type="GO" id="GO:0045892">
    <property type="term" value="P:negative regulation of DNA-templated transcription"/>
    <property type="evidence" value="ECO:0007669"/>
    <property type="project" value="TreeGrafter"/>
</dbReference>
<evidence type="ECO:0000259" key="4">
    <source>
        <dbReference type="PROSITE" id="PS51351"/>
    </source>
</evidence>
<evidence type="ECO:0000256" key="1">
    <source>
        <dbReference type="ARBA" id="ARBA00023125"/>
    </source>
</evidence>
<accession>A0A975Y292</accession>
<reference evidence="5" key="1">
    <citation type="submission" date="2021-06" db="EMBL/GenBank/DDBJ databases">
        <title>Complete genome sequence of Nocardioides sp. G188.</title>
        <authorList>
            <person name="Im W.-T."/>
        </authorList>
    </citation>
    <scope>NUCLEOTIDE SEQUENCE</scope>
    <source>
        <strain evidence="5">G188</strain>
    </source>
</reference>
<evidence type="ECO:0000259" key="3">
    <source>
        <dbReference type="PROSITE" id="PS51078"/>
    </source>
</evidence>
<organism evidence="5 6">
    <name type="scientific">Nocardioides panacis</name>
    <dbReference type="NCBI Taxonomy" id="2849501"/>
    <lineage>
        <taxon>Bacteria</taxon>
        <taxon>Bacillati</taxon>
        <taxon>Actinomycetota</taxon>
        <taxon>Actinomycetes</taxon>
        <taxon>Propionibacteriales</taxon>
        <taxon>Nocardioidaceae</taxon>
        <taxon>Nocardioides</taxon>
    </lineage>
</organism>
<dbReference type="KEGG" id="nps:KRR39_11655"/>
<feature type="domain" description="TFIIE beta" evidence="4">
    <location>
        <begin position="1"/>
        <end position="75"/>
    </location>
</feature>
<dbReference type="InterPro" id="IPR012318">
    <property type="entry name" value="HTH_CRP"/>
</dbReference>
<dbReference type="SMART" id="SM00419">
    <property type="entry name" value="HTH_CRP"/>
    <property type="match status" value="1"/>
</dbReference>
<dbReference type="Proteomes" id="UP000683575">
    <property type="component" value="Chromosome"/>
</dbReference>
<protein>
    <submittedName>
        <fullName evidence="5">IclR family transcriptional regulator</fullName>
    </submittedName>
</protein>
<dbReference type="EMBL" id="CP077062">
    <property type="protein sequence ID" value="QWZ10313.1"/>
    <property type="molecule type" value="Genomic_DNA"/>
</dbReference>
<keyword evidence="1" id="KW-0238">DNA-binding</keyword>
<dbReference type="GO" id="GO:0003677">
    <property type="term" value="F:DNA binding"/>
    <property type="evidence" value="ECO:0007669"/>
    <property type="project" value="UniProtKB-KW"/>
</dbReference>
<dbReference type="Pfam" id="PF01614">
    <property type="entry name" value="IclR_C"/>
    <property type="match status" value="1"/>
</dbReference>
<name>A0A975Y292_9ACTN</name>
<dbReference type="PANTHER" id="PTHR30136">
    <property type="entry name" value="HELIX-TURN-HELIX TRANSCRIPTIONAL REGULATOR, ICLR FAMILY"/>
    <property type="match status" value="1"/>
</dbReference>
<dbReference type="InterPro" id="IPR014757">
    <property type="entry name" value="Tscrpt_reg_IclR_C"/>
</dbReference>
<dbReference type="Pfam" id="PF09339">
    <property type="entry name" value="HTH_IclR"/>
    <property type="match status" value="1"/>
</dbReference>
<dbReference type="InterPro" id="IPR003166">
    <property type="entry name" value="TFIIE_bsu_DNA-bd"/>
</dbReference>